<proteinExistence type="predicted"/>
<feature type="domain" description="GAF" evidence="1">
    <location>
        <begin position="1"/>
        <end position="124"/>
    </location>
</feature>
<dbReference type="Pfam" id="PF01590">
    <property type="entry name" value="GAF"/>
    <property type="match status" value="1"/>
</dbReference>
<organism evidence="2 3">
    <name type="scientific">Candidatus Segetimicrobium genomatis</name>
    <dbReference type="NCBI Taxonomy" id="2569760"/>
    <lineage>
        <taxon>Bacteria</taxon>
        <taxon>Bacillati</taxon>
        <taxon>Candidatus Sysuimicrobiota</taxon>
        <taxon>Candidatus Sysuimicrobiia</taxon>
        <taxon>Candidatus Sysuimicrobiales</taxon>
        <taxon>Candidatus Segetimicrobiaceae</taxon>
        <taxon>Candidatus Segetimicrobium</taxon>
    </lineage>
</organism>
<dbReference type="AlphaFoldDB" id="A0A537KN65"/>
<dbReference type="InterPro" id="IPR029016">
    <property type="entry name" value="GAF-like_dom_sf"/>
</dbReference>
<comment type="caution">
    <text evidence="2">The sequence shown here is derived from an EMBL/GenBank/DDBJ whole genome shotgun (WGS) entry which is preliminary data.</text>
</comment>
<gene>
    <name evidence="2" type="ORF">E6H01_13390</name>
</gene>
<sequence length="231" mass="25358">DSVVYHPANYGGDPEALAAARARYPRPVDIQTMPGMIVLARSVVQIPDSEEVGLPDHVRQVGRILGFRSVVGVPMLRESEAVGALLVTRREPGRFSDAEVELLKTFSDQAVIAIENVRLFKELQEKNQALTTAHAQVSETLEQQTATSEILRVISQSPTDIQPVFDTIIERAVRLCDARLGALLRFDGQMIHLAAHAQQLDAESLQALQTMYPMSVAVGNARACARHARRS</sequence>
<dbReference type="SUPFAM" id="SSF55781">
    <property type="entry name" value="GAF domain-like"/>
    <property type="match status" value="1"/>
</dbReference>
<name>A0A537KN65_9BACT</name>
<evidence type="ECO:0000259" key="1">
    <source>
        <dbReference type="SMART" id="SM00065"/>
    </source>
</evidence>
<dbReference type="Proteomes" id="UP000319353">
    <property type="component" value="Unassembled WGS sequence"/>
</dbReference>
<dbReference type="InterPro" id="IPR003018">
    <property type="entry name" value="GAF"/>
</dbReference>
<dbReference type="EMBL" id="VBAL01000221">
    <property type="protein sequence ID" value="TMI97207.1"/>
    <property type="molecule type" value="Genomic_DNA"/>
</dbReference>
<dbReference type="Gene3D" id="3.30.450.40">
    <property type="match status" value="2"/>
</dbReference>
<accession>A0A537KN65</accession>
<evidence type="ECO:0000313" key="3">
    <source>
        <dbReference type="Proteomes" id="UP000319353"/>
    </source>
</evidence>
<dbReference type="SMART" id="SM00065">
    <property type="entry name" value="GAF"/>
    <property type="match status" value="1"/>
</dbReference>
<reference evidence="2 3" key="1">
    <citation type="journal article" date="2019" name="Nat. Microbiol.">
        <title>Mediterranean grassland soil C-N compound turnover is dependent on rainfall and depth, and is mediated by genomically divergent microorganisms.</title>
        <authorList>
            <person name="Diamond S."/>
            <person name="Andeer P.F."/>
            <person name="Li Z."/>
            <person name="Crits-Christoph A."/>
            <person name="Burstein D."/>
            <person name="Anantharaman K."/>
            <person name="Lane K.R."/>
            <person name="Thomas B.C."/>
            <person name="Pan C."/>
            <person name="Northen T.R."/>
            <person name="Banfield J.F."/>
        </authorList>
    </citation>
    <scope>NUCLEOTIDE SEQUENCE [LARGE SCALE GENOMIC DNA]</scope>
    <source>
        <strain evidence="2">NP_4</strain>
    </source>
</reference>
<protein>
    <submittedName>
        <fullName evidence="2">GAF domain-containing protein</fullName>
    </submittedName>
</protein>
<feature type="non-terminal residue" evidence="2">
    <location>
        <position position="1"/>
    </location>
</feature>
<evidence type="ECO:0000313" key="2">
    <source>
        <dbReference type="EMBL" id="TMI97207.1"/>
    </source>
</evidence>